<dbReference type="GO" id="GO:0005886">
    <property type="term" value="C:plasma membrane"/>
    <property type="evidence" value="ECO:0007669"/>
    <property type="project" value="UniProtKB-SubCell"/>
</dbReference>
<evidence type="ECO:0000256" key="3">
    <source>
        <dbReference type="ARBA" id="ARBA00022475"/>
    </source>
</evidence>
<evidence type="ECO:0000256" key="5">
    <source>
        <dbReference type="ARBA" id="ARBA00022989"/>
    </source>
</evidence>
<feature type="transmembrane region" description="Helical" evidence="7">
    <location>
        <begin position="70"/>
        <end position="98"/>
    </location>
</feature>
<evidence type="ECO:0000256" key="4">
    <source>
        <dbReference type="ARBA" id="ARBA00022692"/>
    </source>
</evidence>
<comment type="subcellular location">
    <subcellularLocation>
        <location evidence="1">Cell membrane</location>
        <topology evidence="1">Multi-pass membrane protein</topology>
    </subcellularLocation>
</comment>
<evidence type="ECO:0000256" key="7">
    <source>
        <dbReference type="SAM" id="Phobius"/>
    </source>
</evidence>
<keyword evidence="4 7" id="KW-0812">Transmembrane</keyword>
<evidence type="ECO:0000256" key="2">
    <source>
        <dbReference type="ARBA" id="ARBA00005262"/>
    </source>
</evidence>
<feature type="transmembrane region" description="Helical" evidence="7">
    <location>
        <begin position="110"/>
        <end position="131"/>
    </location>
</feature>
<dbReference type="EMBL" id="QPJJ01000007">
    <property type="protein sequence ID" value="RCW69833.1"/>
    <property type="molecule type" value="Genomic_DNA"/>
</dbReference>
<dbReference type="Pfam" id="PF02417">
    <property type="entry name" value="Chromate_transp"/>
    <property type="match status" value="1"/>
</dbReference>
<accession>A0A368XPE7</accession>
<comment type="similarity">
    <text evidence="2">Belongs to the chromate ion transporter (CHR) (TC 2.A.51) family.</text>
</comment>
<evidence type="ECO:0000256" key="1">
    <source>
        <dbReference type="ARBA" id="ARBA00004651"/>
    </source>
</evidence>
<dbReference type="InterPro" id="IPR003370">
    <property type="entry name" value="Chromate_transpt"/>
</dbReference>
<comment type="caution">
    <text evidence="8">The sequence shown here is derived from an EMBL/GenBank/DDBJ whole genome shotgun (WGS) entry which is preliminary data.</text>
</comment>
<organism evidence="8 9">
    <name type="scientific">Saliterribacillus persicus</name>
    <dbReference type="NCBI Taxonomy" id="930114"/>
    <lineage>
        <taxon>Bacteria</taxon>
        <taxon>Bacillati</taxon>
        <taxon>Bacillota</taxon>
        <taxon>Bacilli</taxon>
        <taxon>Bacillales</taxon>
        <taxon>Bacillaceae</taxon>
        <taxon>Saliterribacillus</taxon>
    </lineage>
</organism>
<sequence>MTHLHIFWAFFKVGILGYGGGPSSIPLVHKEVVDHYKWMNNDEFGDVLAIGNTLPGPIATKMAGYIGYQVAGWLGVINAVLATIVPSIIAMIVLLVSLSTFSELNWVNGMTSAIVPVVGVMLGILTWEFFIKAKKDLGWKFSIGLTIGSLFFLELLGFHPAIIIIILLIVAFLTTPKQSTTTEEVKQ</sequence>
<dbReference type="RefSeq" id="WP_114353044.1">
    <property type="nucleotide sequence ID" value="NZ_QPJJ01000007.1"/>
</dbReference>
<dbReference type="GO" id="GO:0015109">
    <property type="term" value="F:chromate transmembrane transporter activity"/>
    <property type="evidence" value="ECO:0007669"/>
    <property type="project" value="InterPro"/>
</dbReference>
<dbReference type="PANTHER" id="PTHR43663:SF1">
    <property type="entry name" value="CHROMATE TRANSPORTER"/>
    <property type="match status" value="1"/>
</dbReference>
<dbReference type="Proteomes" id="UP000252585">
    <property type="component" value="Unassembled WGS sequence"/>
</dbReference>
<dbReference type="OrthoDB" id="9027281at2"/>
<evidence type="ECO:0000313" key="9">
    <source>
        <dbReference type="Proteomes" id="UP000252585"/>
    </source>
</evidence>
<feature type="transmembrane region" description="Helical" evidence="7">
    <location>
        <begin position="143"/>
        <end position="173"/>
    </location>
</feature>
<reference evidence="8 9" key="1">
    <citation type="submission" date="2018-07" db="EMBL/GenBank/DDBJ databases">
        <title>Genomic Encyclopedia of Type Strains, Phase IV (KMG-IV): sequencing the most valuable type-strain genomes for metagenomic binning, comparative biology and taxonomic classification.</title>
        <authorList>
            <person name="Goeker M."/>
        </authorList>
    </citation>
    <scope>NUCLEOTIDE SEQUENCE [LARGE SCALE GENOMIC DNA]</scope>
    <source>
        <strain evidence="8 9">DSM 27696</strain>
    </source>
</reference>
<name>A0A368XPE7_9BACI</name>
<keyword evidence="5 7" id="KW-1133">Transmembrane helix</keyword>
<gene>
    <name evidence="8" type="ORF">DFR57_107223</name>
</gene>
<keyword evidence="6 7" id="KW-0472">Membrane</keyword>
<dbReference type="AlphaFoldDB" id="A0A368XPE7"/>
<dbReference type="InterPro" id="IPR052518">
    <property type="entry name" value="CHR_Transporter"/>
</dbReference>
<evidence type="ECO:0000313" key="8">
    <source>
        <dbReference type="EMBL" id="RCW69833.1"/>
    </source>
</evidence>
<protein>
    <submittedName>
        <fullName evidence="8">Chromate transporter</fullName>
    </submittedName>
</protein>
<keyword evidence="9" id="KW-1185">Reference proteome</keyword>
<dbReference type="PANTHER" id="PTHR43663">
    <property type="entry name" value="CHROMATE TRANSPORT PROTEIN-RELATED"/>
    <property type="match status" value="1"/>
</dbReference>
<evidence type="ECO:0000256" key="6">
    <source>
        <dbReference type="ARBA" id="ARBA00023136"/>
    </source>
</evidence>
<proteinExistence type="inferred from homology"/>
<keyword evidence="3" id="KW-1003">Cell membrane</keyword>